<keyword evidence="2" id="KW-0812">Transmembrane</keyword>
<feature type="transmembrane region" description="Helical" evidence="2">
    <location>
        <begin position="160"/>
        <end position="183"/>
    </location>
</feature>
<evidence type="ECO:0000313" key="3">
    <source>
        <dbReference type="EMBL" id="GMH81997.1"/>
    </source>
</evidence>
<feature type="compositionally biased region" description="Basic and acidic residues" evidence="1">
    <location>
        <begin position="534"/>
        <end position="551"/>
    </location>
</feature>
<keyword evidence="2" id="KW-1133">Transmembrane helix</keyword>
<keyword evidence="2" id="KW-0472">Membrane</keyword>
<dbReference type="EMBL" id="BRXY01000264">
    <property type="protein sequence ID" value="GMH81997.1"/>
    <property type="molecule type" value="Genomic_DNA"/>
</dbReference>
<feature type="transmembrane region" description="Helical" evidence="2">
    <location>
        <begin position="132"/>
        <end position="154"/>
    </location>
</feature>
<organism evidence="3 4">
    <name type="scientific">Triparma strigata</name>
    <dbReference type="NCBI Taxonomy" id="1606541"/>
    <lineage>
        <taxon>Eukaryota</taxon>
        <taxon>Sar</taxon>
        <taxon>Stramenopiles</taxon>
        <taxon>Ochrophyta</taxon>
        <taxon>Bolidophyceae</taxon>
        <taxon>Parmales</taxon>
        <taxon>Triparmaceae</taxon>
        <taxon>Triparma</taxon>
    </lineage>
</organism>
<dbReference type="OrthoDB" id="198975at2759"/>
<keyword evidence="4" id="KW-1185">Reference proteome</keyword>
<dbReference type="Proteomes" id="UP001165085">
    <property type="component" value="Unassembled WGS sequence"/>
</dbReference>
<evidence type="ECO:0000256" key="2">
    <source>
        <dbReference type="SAM" id="Phobius"/>
    </source>
</evidence>
<protein>
    <submittedName>
        <fullName evidence="3">Uncharacterized protein</fullName>
    </submittedName>
</protein>
<evidence type="ECO:0000313" key="4">
    <source>
        <dbReference type="Proteomes" id="UP001165085"/>
    </source>
</evidence>
<feature type="transmembrane region" description="Helical" evidence="2">
    <location>
        <begin position="390"/>
        <end position="409"/>
    </location>
</feature>
<feature type="region of interest" description="Disordered" evidence="1">
    <location>
        <begin position="523"/>
        <end position="551"/>
    </location>
</feature>
<feature type="transmembrane region" description="Helical" evidence="2">
    <location>
        <begin position="457"/>
        <end position="477"/>
    </location>
</feature>
<proteinExistence type="predicted"/>
<sequence>MKDALGIEDSQIYAGALSAALSSGFEFSKALAHLLNLLSRPLINASLILFNLSKPHVTNFISNLLEYERNLSNEMKAFQLLLLTLAIICAALKRYIARKRYVERLAAWLTKRRSEVKTSYDEAMQKVRDFNYTLACVLPHLIYVGVCVGCWRWFKPQVAWLASGWTVPVLSVVYPVFGTVAVLRQRSVLKGGVKVPDQVDVNVKSPKDADKSSPNTPPTTKSSSSTSSTSFASPLSSPILRVGGGKRTKSLGCVPLAQKSESDSDVVAAIRYWTVYGVVTASYTFLSYLPFLNSHVIRLQSLSGPLKFFFFLWLHLPFDATEMIYRYACPLALRFADKSGGKVDNDAMMNVINKLTSLIGLAAMVGLCGDKTRDRANIVLRESLSVLPSVVCLGMPSYFTSFGVIWSSLLVPAANSARGNANFEAEVEGAEESQTRWLKYWCVYATTSGALHYLNPILAWVPFSTHGVLVLFMAMSLPGLGVCEFLFQIIVNEAVGWGILSGEGFKDVGETMVVRGIRAVSRAEKMRSTGGNDKSAEKEGKEEPLENKKNK</sequence>
<comment type="caution">
    <text evidence="3">The sequence shown here is derived from an EMBL/GenBank/DDBJ whole genome shotgun (WGS) entry which is preliminary data.</text>
</comment>
<dbReference type="Pfam" id="PF03134">
    <property type="entry name" value="TB2_DP1_HVA22"/>
    <property type="match status" value="1"/>
</dbReference>
<dbReference type="AlphaFoldDB" id="A0A9W7B6G9"/>
<gene>
    <name evidence="3" type="ORF">TrST_g3234</name>
</gene>
<dbReference type="InterPro" id="IPR004345">
    <property type="entry name" value="TB2_DP1_HVA22"/>
</dbReference>
<feature type="transmembrane region" description="Helical" evidence="2">
    <location>
        <begin position="77"/>
        <end position="96"/>
    </location>
</feature>
<feature type="compositionally biased region" description="Low complexity" evidence="1">
    <location>
        <begin position="212"/>
        <end position="238"/>
    </location>
</feature>
<evidence type="ECO:0000256" key="1">
    <source>
        <dbReference type="SAM" id="MobiDB-lite"/>
    </source>
</evidence>
<reference evidence="4" key="1">
    <citation type="journal article" date="2023" name="Commun. Biol.">
        <title>Genome analysis of Parmales, the sister group of diatoms, reveals the evolutionary specialization of diatoms from phago-mixotrophs to photoautotrophs.</title>
        <authorList>
            <person name="Ban H."/>
            <person name="Sato S."/>
            <person name="Yoshikawa S."/>
            <person name="Yamada K."/>
            <person name="Nakamura Y."/>
            <person name="Ichinomiya M."/>
            <person name="Sato N."/>
            <person name="Blanc-Mathieu R."/>
            <person name="Endo H."/>
            <person name="Kuwata A."/>
            <person name="Ogata H."/>
        </authorList>
    </citation>
    <scope>NUCLEOTIDE SEQUENCE [LARGE SCALE GENOMIC DNA]</scope>
    <source>
        <strain evidence="4">NIES 3701</strain>
    </source>
</reference>
<feature type="region of interest" description="Disordered" evidence="1">
    <location>
        <begin position="203"/>
        <end position="243"/>
    </location>
</feature>
<name>A0A9W7B6G9_9STRA</name>
<accession>A0A9W7B6G9</accession>